<dbReference type="AlphaFoldDB" id="A0AAW7YD59"/>
<organism evidence="1 2">
    <name type="scientific">Photobacterium sanguinicancri</name>
    <dbReference type="NCBI Taxonomy" id="875932"/>
    <lineage>
        <taxon>Bacteria</taxon>
        <taxon>Pseudomonadati</taxon>
        <taxon>Pseudomonadota</taxon>
        <taxon>Gammaproteobacteria</taxon>
        <taxon>Vibrionales</taxon>
        <taxon>Vibrionaceae</taxon>
        <taxon>Photobacterium</taxon>
    </lineage>
</organism>
<protein>
    <submittedName>
        <fullName evidence="1">Uncharacterized protein</fullName>
    </submittedName>
</protein>
<evidence type="ECO:0000313" key="2">
    <source>
        <dbReference type="Proteomes" id="UP001170624"/>
    </source>
</evidence>
<dbReference type="RefSeq" id="WP_303501074.1">
    <property type="nucleotide sequence ID" value="NZ_JAUOPU010000029.1"/>
</dbReference>
<comment type="caution">
    <text evidence="1">The sequence shown here is derived from an EMBL/GenBank/DDBJ whole genome shotgun (WGS) entry which is preliminary data.</text>
</comment>
<evidence type="ECO:0000313" key="1">
    <source>
        <dbReference type="EMBL" id="MDO6544684.1"/>
    </source>
</evidence>
<sequence length="135" mass="15861">MKLSSSNTPLEIYHGVPKGWTKDEILNIYELLSGKKLNFEMEATELGAPSWLPDRYNWLQYRATLYKIADGVSEGDEACIEIAIRYIELNYFGSYSGFIRERFARLLKSQKLTRKQAIRLKRHFQMLIDNKQCFE</sequence>
<proteinExistence type="predicted"/>
<name>A0AAW7YD59_9GAMM</name>
<gene>
    <name evidence="1" type="ORF">Q4568_19280</name>
</gene>
<dbReference type="EMBL" id="JAUOPU010000029">
    <property type="protein sequence ID" value="MDO6544684.1"/>
    <property type="molecule type" value="Genomic_DNA"/>
</dbReference>
<reference evidence="1" key="1">
    <citation type="submission" date="2023-07" db="EMBL/GenBank/DDBJ databases">
        <title>Genome content predicts the carbon catabolic preferences of heterotrophic bacteria.</title>
        <authorList>
            <person name="Gralka M."/>
        </authorList>
    </citation>
    <scope>NUCLEOTIDE SEQUENCE</scope>
    <source>
        <strain evidence="1">G2M05</strain>
    </source>
</reference>
<dbReference type="Proteomes" id="UP001170624">
    <property type="component" value="Unassembled WGS sequence"/>
</dbReference>
<accession>A0AAW7YD59</accession>